<dbReference type="EMBL" id="QRBI01000094">
    <property type="protein sequence ID" value="RMC19566.1"/>
    <property type="molecule type" value="Genomic_DNA"/>
</dbReference>
<accession>A0A3M0L3A2</accession>
<gene>
    <name evidence="1" type="ORF">DUI87_03124</name>
</gene>
<dbReference type="STRING" id="333673.A0A3M0L3A2"/>
<name>A0A3M0L3A2_HIRRU</name>
<dbReference type="AlphaFoldDB" id="A0A3M0L3A2"/>
<proteinExistence type="predicted"/>
<dbReference type="OrthoDB" id="5804959at2759"/>
<sequence>MALTSKDYQRAAVPDSTLEKEAPWSLVNYGNRIFLHSPSLHVPTSKRYKALAVGKTNVKIQKEKLQQQDMLKAAKESSKCQELVRGIEAPICQPDIQSREACCLPGAKIQDVTEKLAQLTKSADYYPLLLSHMGTNDMIKHCLNKITQDLIALGLQVKGTGVQDGVIPSVDKGRTTDGTYLDFRKAFDMVLYNIVGNQGTEISQNLVPIGPDTEMNAGFDLRPWKRLPDLGTRSKNVDL</sequence>
<organism evidence="1 2">
    <name type="scientific">Hirundo rustica rustica</name>
    <dbReference type="NCBI Taxonomy" id="333673"/>
    <lineage>
        <taxon>Eukaryota</taxon>
        <taxon>Metazoa</taxon>
        <taxon>Chordata</taxon>
        <taxon>Craniata</taxon>
        <taxon>Vertebrata</taxon>
        <taxon>Euteleostomi</taxon>
        <taxon>Archelosauria</taxon>
        <taxon>Archosauria</taxon>
        <taxon>Dinosauria</taxon>
        <taxon>Saurischia</taxon>
        <taxon>Theropoda</taxon>
        <taxon>Coelurosauria</taxon>
        <taxon>Aves</taxon>
        <taxon>Neognathae</taxon>
        <taxon>Neoaves</taxon>
        <taxon>Telluraves</taxon>
        <taxon>Australaves</taxon>
        <taxon>Passeriformes</taxon>
        <taxon>Sylvioidea</taxon>
        <taxon>Hirundinidae</taxon>
        <taxon>Hirundo</taxon>
    </lineage>
</organism>
<reference evidence="1 2" key="1">
    <citation type="submission" date="2018-07" db="EMBL/GenBank/DDBJ databases">
        <title>A high quality draft genome assembly of the barn swallow (H. rustica rustica).</title>
        <authorList>
            <person name="Formenti G."/>
            <person name="Chiara M."/>
            <person name="Poveda L."/>
            <person name="Francoijs K.-J."/>
            <person name="Bonisoli-Alquati A."/>
            <person name="Canova L."/>
            <person name="Gianfranceschi L."/>
            <person name="Horner D.S."/>
            <person name="Saino N."/>
        </authorList>
    </citation>
    <scope>NUCLEOTIDE SEQUENCE [LARGE SCALE GENOMIC DNA]</scope>
    <source>
        <strain evidence="1">Chelidonia</strain>
        <tissue evidence="1">Blood</tissue>
    </source>
</reference>
<comment type="caution">
    <text evidence="1">The sequence shown here is derived from an EMBL/GenBank/DDBJ whole genome shotgun (WGS) entry which is preliminary data.</text>
</comment>
<evidence type="ECO:0000313" key="1">
    <source>
        <dbReference type="EMBL" id="RMC19566.1"/>
    </source>
</evidence>
<dbReference type="Gene3D" id="3.40.50.12690">
    <property type="match status" value="1"/>
</dbReference>
<dbReference type="Proteomes" id="UP000269221">
    <property type="component" value="Unassembled WGS sequence"/>
</dbReference>
<keyword evidence="2" id="KW-1185">Reference proteome</keyword>
<evidence type="ECO:0000313" key="2">
    <source>
        <dbReference type="Proteomes" id="UP000269221"/>
    </source>
</evidence>
<protein>
    <submittedName>
        <fullName evidence="1">Uncharacterized protein</fullName>
    </submittedName>
</protein>